<dbReference type="Gene3D" id="3.30.70.580">
    <property type="entry name" value="Pseudouridine synthase I, catalytic domain, N-terminal subdomain"/>
    <property type="match status" value="1"/>
</dbReference>
<dbReference type="GO" id="GO:0000455">
    <property type="term" value="P:enzyme-directed rRNA pseudouridine synthesis"/>
    <property type="evidence" value="ECO:0007669"/>
    <property type="project" value="UniProtKB-ARBA"/>
</dbReference>
<dbReference type="EC" id="5.4.99.-" evidence="5"/>
<comment type="similarity">
    <text evidence="1 5">Belongs to the pseudouridine synthase RsuA family.</text>
</comment>
<dbReference type="Gene3D" id="3.10.290.10">
    <property type="entry name" value="RNA-binding S4 domain"/>
    <property type="match status" value="1"/>
</dbReference>
<proteinExistence type="inferred from homology"/>
<dbReference type="InterPro" id="IPR050343">
    <property type="entry name" value="RsuA_PseudoU_synthase"/>
</dbReference>
<dbReference type="InterPro" id="IPR036986">
    <property type="entry name" value="S4_RNA-bd_sf"/>
</dbReference>
<dbReference type="CDD" id="cd02870">
    <property type="entry name" value="PseudoU_synth_RsuA_like"/>
    <property type="match status" value="1"/>
</dbReference>
<evidence type="ECO:0000256" key="5">
    <source>
        <dbReference type="RuleBase" id="RU003887"/>
    </source>
</evidence>
<dbReference type="InterPro" id="IPR020103">
    <property type="entry name" value="PsdUridine_synth_cat_dom_sf"/>
</dbReference>
<organism evidence="7 8">
    <name type="scientific">Alkalibaculum bacchi</name>
    <dbReference type="NCBI Taxonomy" id="645887"/>
    <lineage>
        <taxon>Bacteria</taxon>
        <taxon>Bacillati</taxon>
        <taxon>Bacillota</taxon>
        <taxon>Clostridia</taxon>
        <taxon>Eubacteriales</taxon>
        <taxon>Eubacteriaceae</taxon>
        <taxon>Alkalibaculum</taxon>
    </lineage>
</organism>
<feature type="domain" description="RNA-binding S4" evidence="6">
    <location>
        <begin position="1"/>
        <end position="61"/>
    </location>
</feature>
<comment type="caution">
    <text evidence="7">The sequence shown here is derived from an EMBL/GenBank/DDBJ whole genome shotgun (WGS) entry which is preliminary data.</text>
</comment>
<dbReference type="FunFam" id="3.10.290.10:FF:000003">
    <property type="entry name" value="Pseudouridine synthase"/>
    <property type="match status" value="1"/>
</dbReference>
<dbReference type="InterPro" id="IPR002942">
    <property type="entry name" value="S4_RNA-bd"/>
</dbReference>
<dbReference type="OrthoDB" id="9807213at2"/>
<dbReference type="Pfam" id="PF00849">
    <property type="entry name" value="PseudoU_synth_2"/>
    <property type="match status" value="1"/>
</dbReference>
<sequence>MRLQKFLANHGVDSRRKCEEHIKDGRVKVNNEVITEMGFIVDPDQDEVTFDGKKIGTNEKKVYIMLNKPRGVITSVKDNFNRQTVLDLVHLEERVYPVGRLDYDTEGLLLLTNDGDFTYTMTHPKHHIGKTYVAKIKGRPTKAEIKAFEGGLIIEDYKTSKASFKVLREFPENTLVEIVIWEGRNRQVRKMCEKIGHPVLSLKRTSIGNLALGDLEIGAYRHLTKNEITSLGVLNHD</sequence>
<name>A0A366I4V6_9FIRM</name>
<dbReference type="GO" id="GO:0120159">
    <property type="term" value="F:rRNA pseudouridine synthase activity"/>
    <property type="evidence" value="ECO:0007669"/>
    <property type="project" value="UniProtKB-ARBA"/>
</dbReference>
<dbReference type="PROSITE" id="PS01149">
    <property type="entry name" value="PSI_RSU"/>
    <property type="match status" value="1"/>
</dbReference>
<dbReference type="EMBL" id="QNRX01000013">
    <property type="protein sequence ID" value="RBP61831.1"/>
    <property type="molecule type" value="Genomic_DNA"/>
</dbReference>
<dbReference type="PROSITE" id="PS50889">
    <property type="entry name" value="S4"/>
    <property type="match status" value="1"/>
</dbReference>
<evidence type="ECO:0000256" key="1">
    <source>
        <dbReference type="ARBA" id="ARBA00008348"/>
    </source>
</evidence>
<evidence type="ECO:0000313" key="8">
    <source>
        <dbReference type="Proteomes" id="UP000253490"/>
    </source>
</evidence>
<dbReference type="InterPro" id="IPR006145">
    <property type="entry name" value="PsdUridine_synth_RsuA/RluA"/>
</dbReference>
<dbReference type="CDD" id="cd00165">
    <property type="entry name" value="S4"/>
    <property type="match status" value="1"/>
</dbReference>
<dbReference type="PANTHER" id="PTHR47683:SF2">
    <property type="entry name" value="RNA-BINDING S4 DOMAIN-CONTAINING PROTEIN"/>
    <property type="match status" value="1"/>
</dbReference>
<keyword evidence="8" id="KW-1185">Reference proteome</keyword>
<dbReference type="AlphaFoldDB" id="A0A366I4V6"/>
<dbReference type="InterPro" id="IPR042092">
    <property type="entry name" value="PsdUridine_s_RsuA/RluB/E/F_cat"/>
</dbReference>
<dbReference type="SUPFAM" id="SSF55174">
    <property type="entry name" value="Alpha-L RNA-binding motif"/>
    <property type="match status" value="1"/>
</dbReference>
<evidence type="ECO:0000256" key="2">
    <source>
        <dbReference type="ARBA" id="ARBA00022884"/>
    </source>
</evidence>
<evidence type="ECO:0000259" key="6">
    <source>
        <dbReference type="SMART" id="SM00363"/>
    </source>
</evidence>
<keyword evidence="2 4" id="KW-0694">RNA-binding</keyword>
<dbReference type="FunFam" id="3.30.70.1560:FF:000001">
    <property type="entry name" value="Pseudouridine synthase"/>
    <property type="match status" value="1"/>
</dbReference>
<evidence type="ECO:0000256" key="3">
    <source>
        <dbReference type="ARBA" id="ARBA00023235"/>
    </source>
</evidence>
<reference evidence="7 8" key="1">
    <citation type="submission" date="2018-06" db="EMBL/GenBank/DDBJ databases">
        <title>Genomic Encyclopedia of Type Strains, Phase IV (KMG-IV): sequencing the most valuable type-strain genomes for metagenomic binning, comparative biology and taxonomic classification.</title>
        <authorList>
            <person name="Goeker M."/>
        </authorList>
    </citation>
    <scope>NUCLEOTIDE SEQUENCE [LARGE SCALE GENOMIC DNA]</scope>
    <source>
        <strain evidence="7 8">DSM 22112</strain>
    </source>
</reference>
<keyword evidence="3 5" id="KW-0413">Isomerase</keyword>
<dbReference type="Pfam" id="PF01479">
    <property type="entry name" value="S4"/>
    <property type="match status" value="1"/>
</dbReference>
<dbReference type="PANTHER" id="PTHR47683">
    <property type="entry name" value="PSEUDOURIDINE SYNTHASE FAMILY PROTEIN-RELATED"/>
    <property type="match status" value="1"/>
</dbReference>
<dbReference type="RefSeq" id="WP_113921107.1">
    <property type="nucleotide sequence ID" value="NZ_QNRX01000013.1"/>
</dbReference>
<dbReference type="Proteomes" id="UP000253490">
    <property type="component" value="Unassembled WGS sequence"/>
</dbReference>
<dbReference type="Gene3D" id="3.30.70.1560">
    <property type="entry name" value="Alpha-L RNA-binding motif"/>
    <property type="match status" value="1"/>
</dbReference>
<protein>
    <recommendedName>
        <fullName evidence="5">Pseudouridine synthase</fullName>
        <ecNumber evidence="5">5.4.99.-</ecNumber>
    </recommendedName>
</protein>
<dbReference type="GO" id="GO:0003723">
    <property type="term" value="F:RNA binding"/>
    <property type="evidence" value="ECO:0007669"/>
    <property type="project" value="UniProtKB-KW"/>
</dbReference>
<dbReference type="InterPro" id="IPR020094">
    <property type="entry name" value="TruA/RsuA/RluB/E/F_N"/>
</dbReference>
<evidence type="ECO:0000313" key="7">
    <source>
        <dbReference type="EMBL" id="RBP61831.1"/>
    </source>
</evidence>
<gene>
    <name evidence="7" type="ORF">DES36_11343</name>
</gene>
<accession>A0A366I4V6</accession>
<dbReference type="InterPro" id="IPR000748">
    <property type="entry name" value="PsdUridine_synth_RsuA/RluB/E/F"/>
</dbReference>
<dbReference type="SMART" id="SM00363">
    <property type="entry name" value="S4"/>
    <property type="match status" value="1"/>
</dbReference>
<dbReference type="InterPro" id="IPR018496">
    <property type="entry name" value="PsdUridine_synth_RsuA/RluB_CS"/>
</dbReference>
<dbReference type="SUPFAM" id="SSF55120">
    <property type="entry name" value="Pseudouridine synthase"/>
    <property type="match status" value="1"/>
</dbReference>
<evidence type="ECO:0000256" key="4">
    <source>
        <dbReference type="PROSITE-ProRule" id="PRU00182"/>
    </source>
</evidence>
<dbReference type="NCBIfam" id="TIGR00093">
    <property type="entry name" value="pseudouridine synthase"/>
    <property type="match status" value="1"/>
</dbReference>
<dbReference type="GO" id="GO:0005829">
    <property type="term" value="C:cytosol"/>
    <property type="evidence" value="ECO:0007669"/>
    <property type="project" value="UniProtKB-ARBA"/>
</dbReference>